<feature type="transmembrane region" description="Helical" evidence="8">
    <location>
        <begin position="183"/>
        <end position="201"/>
    </location>
</feature>
<feature type="transmembrane region" description="Helical" evidence="8">
    <location>
        <begin position="115"/>
        <end position="134"/>
    </location>
</feature>
<proteinExistence type="inferred from homology"/>
<feature type="transmembrane region" description="Helical" evidence="8">
    <location>
        <begin position="268"/>
        <end position="287"/>
    </location>
</feature>
<dbReference type="Pfam" id="PF03845">
    <property type="entry name" value="Spore_permease"/>
    <property type="match status" value="1"/>
</dbReference>
<feature type="transmembrane region" description="Helical" evidence="8">
    <location>
        <begin position="12"/>
        <end position="30"/>
    </location>
</feature>
<dbReference type="InterPro" id="IPR004761">
    <property type="entry name" value="Spore_GerAB"/>
</dbReference>
<feature type="transmembrane region" description="Helical" evidence="8">
    <location>
        <begin position="36"/>
        <end position="57"/>
    </location>
</feature>
<dbReference type="EMBL" id="BMFT01000002">
    <property type="protein sequence ID" value="GGH33302.1"/>
    <property type="molecule type" value="Genomic_DNA"/>
</dbReference>
<sequence length="366" mass="41025">MNKETIPGSQTTSITIMFMIGSSLFMGGSQQSGNSIWIALLLAIAISVPLMCLYARLHVLFPDKNIFDMLIAVFGRVVGKMITCLYIWYALHLGSLVLRNFGEFSKTVPLNETPMIVPMLCIGLLSVWAVKAGIEVIGRTAKFLVLLTLFAIFILQILSISKFEFHHLLPLLDIDWNDVLNDTLSEFTFPFAEIVLLLGAFHSMSNQSSAYRVLLRGMLISGGVILLVYLRNLLMLSPNILSGLYFPSYVAISRITIGDFLTRMEGSAAILFVTAIFIKVSLCLYVISQGISKLFNLKTYRSVVLQMGLVMVYLSVFIYKDIMEMEYFAYNIYKAYAVPFQLLIPLMLWIGGEIIARRNKSKVAPV</sequence>
<keyword evidence="10" id="KW-1185">Reference proteome</keyword>
<keyword evidence="4" id="KW-0309">Germination</keyword>
<gene>
    <name evidence="9" type="ORF">GCM10008013_38300</name>
</gene>
<reference evidence="10" key="1">
    <citation type="journal article" date="2019" name="Int. J. Syst. Evol. Microbiol.">
        <title>The Global Catalogue of Microorganisms (GCM) 10K type strain sequencing project: providing services to taxonomists for standard genome sequencing and annotation.</title>
        <authorList>
            <consortium name="The Broad Institute Genomics Platform"/>
            <consortium name="The Broad Institute Genome Sequencing Center for Infectious Disease"/>
            <person name="Wu L."/>
            <person name="Ma J."/>
        </authorList>
    </citation>
    <scope>NUCLEOTIDE SEQUENCE [LARGE SCALE GENOMIC DNA]</scope>
    <source>
        <strain evidence="10">CGMCC 1.12769</strain>
    </source>
</reference>
<evidence type="ECO:0000256" key="2">
    <source>
        <dbReference type="ARBA" id="ARBA00007998"/>
    </source>
</evidence>
<protein>
    <submittedName>
        <fullName evidence="9">Germination protein GerKB</fullName>
    </submittedName>
</protein>
<name>A0ABQ1YQK2_9BACL</name>
<feature type="transmembrane region" description="Helical" evidence="8">
    <location>
        <begin position="299"/>
        <end position="319"/>
    </location>
</feature>
<feature type="transmembrane region" description="Helical" evidence="8">
    <location>
        <begin position="69"/>
        <end position="91"/>
    </location>
</feature>
<dbReference type="RefSeq" id="WP_188541438.1">
    <property type="nucleotide sequence ID" value="NZ_BMFT01000002.1"/>
</dbReference>
<keyword evidence="3" id="KW-0813">Transport</keyword>
<keyword evidence="7 8" id="KW-0472">Membrane</keyword>
<comment type="caution">
    <text evidence="9">The sequence shown here is derived from an EMBL/GenBank/DDBJ whole genome shotgun (WGS) entry which is preliminary data.</text>
</comment>
<accession>A0ABQ1YQK2</accession>
<evidence type="ECO:0000256" key="4">
    <source>
        <dbReference type="ARBA" id="ARBA00022544"/>
    </source>
</evidence>
<evidence type="ECO:0000256" key="8">
    <source>
        <dbReference type="SAM" id="Phobius"/>
    </source>
</evidence>
<dbReference type="PANTHER" id="PTHR34975:SF2">
    <property type="entry name" value="SPORE GERMINATION PROTEIN A2"/>
    <property type="match status" value="1"/>
</dbReference>
<evidence type="ECO:0000313" key="10">
    <source>
        <dbReference type="Proteomes" id="UP000659344"/>
    </source>
</evidence>
<evidence type="ECO:0000256" key="7">
    <source>
        <dbReference type="ARBA" id="ARBA00023136"/>
    </source>
</evidence>
<dbReference type="NCBIfam" id="TIGR00912">
    <property type="entry name" value="2A0309"/>
    <property type="match status" value="1"/>
</dbReference>
<comment type="subcellular location">
    <subcellularLocation>
        <location evidence="1">Membrane</location>
        <topology evidence="1">Multi-pass membrane protein</topology>
    </subcellularLocation>
</comment>
<organism evidence="9 10">
    <name type="scientific">Paenibacillus segetis</name>
    <dbReference type="NCBI Taxonomy" id="1325360"/>
    <lineage>
        <taxon>Bacteria</taxon>
        <taxon>Bacillati</taxon>
        <taxon>Bacillota</taxon>
        <taxon>Bacilli</taxon>
        <taxon>Bacillales</taxon>
        <taxon>Paenibacillaceae</taxon>
        <taxon>Paenibacillus</taxon>
    </lineage>
</organism>
<dbReference type="Gene3D" id="1.20.1740.10">
    <property type="entry name" value="Amino acid/polyamine transporter I"/>
    <property type="match status" value="1"/>
</dbReference>
<feature type="transmembrane region" description="Helical" evidence="8">
    <location>
        <begin position="331"/>
        <end position="352"/>
    </location>
</feature>
<evidence type="ECO:0000256" key="6">
    <source>
        <dbReference type="ARBA" id="ARBA00022989"/>
    </source>
</evidence>
<evidence type="ECO:0000256" key="1">
    <source>
        <dbReference type="ARBA" id="ARBA00004141"/>
    </source>
</evidence>
<feature type="transmembrane region" description="Helical" evidence="8">
    <location>
        <begin position="213"/>
        <end position="230"/>
    </location>
</feature>
<keyword evidence="6 8" id="KW-1133">Transmembrane helix</keyword>
<evidence type="ECO:0000313" key="9">
    <source>
        <dbReference type="EMBL" id="GGH33302.1"/>
    </source>
</evidence>
<comment type="similarity">
    <text evidence="2">Belongs to the amino acid-polyamine-organocation (APC) superfamily. Spore germination protein (SGP) (TC 2.A.3.9) family.</text>
</comment>
<dbReference type="PANTHER" id="PTHR34975">
    <property type="entry name" value="SPORE GERMINATION PROTEIN A2"/>
    <property type="match status" value="1"/>
</dbReference>
<keyword evidence="5 8" id="KW-0812">Transmembrane</keyword>
<evidence type="ECO:0000256" key="3">
    <source>
        <dbReference type="ARBA" id="ARBA00022448"/>
    </source>
</evidence>
<dbReference type="Proteomes" id="UP000659344">
    <property type="component" value="Unassembled WGS sequence"/>
</dbReference>
<feature type="transmembrane region" description="Helical" evidence="8">
    <location>
        <begin position="143"/>
        <end position="163"/>
    </location>
</feature>
<evidence type="ECO:0000256" key="5">
    <source>
        <dbReference type="ARBA" id="ARBA00022692"/>
    </source>
</evidence>